<name>A0A0D3IT16_EMIH1</name>
<evidence type="ECO:0000256" key="1">
    <source>
        <dbReference type="ARBA" id="ARBA00022737"/>
    </source>
</evidence>
<dbReference type="KEGG" id="ehx:EMIHUDRAFT_66482"/>
<dbReference type="Gene3D" id="1.10.238.10">
    <property type="entry name" value="EF-hand"/>
    <property type="match status" value="2"/>
</dbReference>
<evidence type="ECO:0000313" key="6">
    <source>
        <dbReference type="Proteomes" id="UP000013827"/>
    </source>
</evidence>
<dbReference type="STRING" id="2903.R1DUG5"/>
<dbReference type="RefSeq" id="XP_005766830.1">
    <property type="nucleotide sequence ID" value="XM_005766773.1"/>
</dbReference>
<dbReference type="HOGENOM" id="CLU_061288_2_1_1"/>
<dbReference type="AlphaFoldDB" id="A0A0D3IT16"/>
<sequence length="188" mass="20111">MRSKTRAANNRKEAAKGGGAKLPSVTDYLASLPKEKQKRAHELQEVFAAFDSTGEADGSLQLGELGALMASLGSNLEEAELKQLVEELDVNSDGEVSFVEFAMHMLSDAEEEPAEEVAAAIFDMVDSDRSGSVTLKELQVAFAALNSGLTDDDTTEIMSRMDTDGSGSVDKPEFVKLLTSILEEYAAA</sequence>
<dbReference type="GO" id="GO:0005509">
    <property type="term" value="F:calcium ion binding"/>
    <property type="evidence" value="ECO:0007669"/>
    <property type="project" value="InterPro"/>
</dbReference>
<protein>
    <recommendedName>
        <fullName evidence="4">EF-hand domain-containing protein</fullName>
    </recommendedName>
</protein>
<evidence type="ECO:0000256" key="3">
    <source>
        <dbReference type="SAM" id="MobiDB-lite"/>
    </source>
</evidence>
<keyword evidence="6" id="KW-1185">Reference proteome</keyword>
<dbReference type="EnsemblProtists" id="EOD14401">
    <property type="protein sequence ID" value="EOD14401"/>
    <property type="gene ID" value="EMIHUDRAFT_66482"/>
</dbReference>
<feature type="domain" description="EF-hand" evidence="4">
    <location>
        <begin position="149"/>
        <end position="184"/>
    </location>
</feature>
<organism evidence="5 6">
    <name type="scientific">Emiliania huxleyi (strain CCMP1516)</name>
    <dbReference type="NCBI Taxonomy" id="280463"/>
    <lineage>
        <taxon>Eukaryota</taxon>
        <taxon>Haptista</taxon>
        <taxon>Haptophyta</taxon>
        <taxon>Prymnesiophyceae</taxon>
        <taxon>Isochrysidales</taxon>
        <taxon>Noelaerhabdaceae</taxon>
        <taxon>Emiliania</taxon>
    </lineage>
</organism>
<feature type="domain" description="EF-hand" evidence="4">
    <location>
        <begin position="76"/>
        <end position="111"/>
    </location>
</feature>
<evidence type="ECO:0000256" key="2">
    <source>
        <dbReference type="ARBA" id="ARBA00022837"/>
    </source>
</evidence>
<feature type="domain" description="EF-hand" evidence="4">
    <location>
        <begin position="113"/>
        <end position="148"/>
    </location>
</feature>
<keyword evidence="2" id="KW-0106">Calcium</keyword>
<feature type="region of interest" description="Disordered" evidence="3">
    <location>
        <begin position="1"/>
        <end position="24"/>
    </location>
</feature>
<dbReference type="GeneID" id="17260546"/>
<evidence type="ECO:0000259" key="4">
    <source>
        <dbReference type="PROSITE" id="PS50222"/>
    </source>
</evidence>
<dbReference type="PANTHER" id="PTHR23050">
    <property type="entry name" value="CALCIUM BINDING PROTEIN"/>
    <property type="match status" value="1"/>
</dbReference>
<accession>A0A0D3IT16</accession>
<dbReference type="Proteomes" id="UP000013827">
    <property type="component" value="Unassembled WGS sequence"/>
</dbReference>
<dbReference type="InterPro" id="IPR018247">
    <property type="entry name" value="EF_Hand_1_Ca_BS"/>
</dbReference>
<dbReference type="OMA" id="AKAIFAM"/>
<dbReference type="SMART" id="SM00054">
    <property type="entry name" value="EFh"/>
    <property type="match status" value="4"/>
</dbReference>
<evidence type="ECO:0000313" key="5">
    <source>
        <dbReference type="EnsemblProtists" id="EOD14401"/>
    </source>
</evidence>
<dbReference type="Pfam" id="PF13499">
    <property type="entry name" value="EF-hand_7"/>
    <property type="match status" value="2"/>
</dbReference>
<dbReference type="SUPFAM" id="SSF47473">
    <property type="entry name" value="EF-hand"/>
    <property type="match status" value="1"/>
</dbReference>
<dbReference type="PROSITE" id="PS50222">
    <property type="entry name" value="EF_HAND_2"/>
    <property type="match status" value="3"/>
</dbReference>
<reference evidence="5" key="2">
    <citation type="submission" date="2024-10" db="UniProtKB">
        <authorList>
            <consortium name="EnsemblProtists"/>
        </authorList>
    </citation>
    <scope>IDENTIFICATION</scope>
</reference>
<proteinExistence type="predicted"/>
<dbReference type="PROSITE" id="PS00018">
    <property type="entry name" value="EF_HAND_1"/>
    <property type="match status" value="3"/>
</dbReference>
<dbReference type="PaxDb" id="2903-EOD14401"/>
<dbReference type="InterPro" id="IPR050145">
    <property type="entry name" value="Centrin_CML-like"/>
</dbReference>
<dbReference type="GO" id="GO:0043226">
    <property type="term" value="C:organelle"/>
    <property type="evidence" value="ECO:0007669"/>
    <property type="project" value="UniProtKB-ARBA"/>
</dbReference>
<reference evidence="6" key="1">
    <citation type="journal article" date="2013" name="Nature">
        <title>Pan genome of the phytoplankton Emiliania underpins its global distribution.</title>
        <authorList>
            <person name="Read B.A."/>
            <person name="Kegel J."/>
            <person name="Klute M.J."/>
            <person name="Kuo A."/>
            <person name="Lefebvre S.C."/>
            <person name="Maumus F."/>
            <person name="Mayer C."/>
            <person name="Miller J."/>
            <person name="Monier A."/>
            <person name="Salamov A."/>
            <person name="Young J."/>
            <person name="Aguilar M."/>
            <person name="Claverie J.M."/>
            <person name="Frickenhaus S."/>
            <person name="Gonzalez K."/>
            <person name="Herman E.K."/>
            <person name="Lin Y.C."/>
            <person name="Napier J."/>
            <person name="Ogata H."/>
            <person name="Sarno A.F."/>
            <person name="Shmutz J."/>
            <person name="Schroeder D."/>
            <person name="de Vargas C."/>
            <person name="Verret F."/>
            <person name="von Dassow P."/>
            <person name="Valentin K."/>
            <person name="Van de Peer Y."/>
            <person name="Wheeler G."/>
            <person name="Dacks J.B."/>
            <person name="Delwiche C.F."/>
            <person name="Dyhrman S.T."/>
            <person name="Glockner G."/>
            <person name="John U."/>
            <person name="Richards T."/>
            <person name="Worden A.Z."/>
            <person name="Zhang X."/>
            <person name="Grigoriev I.V."/>
            <person name="Allen A.E."/>
            <person name="Bidle K."/>
            <person name="Borodovsky M."/>
            <person name="Bowler C."/>
            <person name="Brownlee C."/>
            <person name="Cock J.M."/>
            <person name="Elias M."/>
            <person name="Gladyshev V.N."/>
            <person name="Groth M."/>
            <person name="Guda C."/>
            <person name="Hadaegh A."/>
            <person name="Iglesias-Rodriguez M.D."/>
            <person name="Jenkins J."/>
            <person name="Jones B.M."/>
            <person name="Lawson T."/>
            <person name="Leese F."/>
            <person name="Lindquist E."/>
            <person name="Lobanov A."/>
            <person name="Lomsadze A."/>
            <person name="Malik S.B."/>
            <person name="Marsh M.E."/>
            <person name="Mackinder L."/>
            <person name="Mock T."/>
            <person name="Mueller-Roeber B."/>
            <person name="Pagarete A."/>
            <person name="Parker M."/>
            <person name="Probert I."/>
            <person name="Quesneville H."/>
            <person name="Raines C."/>
            <person name="Rensing S.A."/>
            <person name="Riano-Pachon D.M."/>
            <person name="Richier S."/>
            <person name="Rokitta S."/>
            <person name="Shiraiwa Y."/>
            <person name="Soanes D.M."/>
            <person name="van der Giezen M."/>
            <person name="Wahlund T.M."/>
            <person name="Williams B."/>
            <person name="Wilson W."/>
            <person name="Wolfe G."/>
            <person name="Wurch L.L."/>
        </authorList>
    </citation>
    <scope>NUCLEOTIDE SEQUENCE</scope>
</reference>
<dbReference type="eggNOG" id="KOG0027">
    <property type="taxonomic scope" value="Eukaryota"/>
</dbReference>
<dbReference type="InterPro" id="IPR011992">
    <property type="entry name" value="EF-hand-dom_pair"/>
</dbReference>
<dbReference type="FunFam" id="1.10.238.10:FF:000178">
    <property type="entry name" value="Calmodulin-2 A"/>
    <property type="match status" value="1"/>
</dbReference>
<keyword evidence="1" id="KW-0677">Repeat</keyword>
<dbReference type="CDD" id="cd00051">
    <property type="entry name" value="EFh"/>
    <property type="match status" value="2"/>
</dbReference>
<dbReference type="InterPro" id="IPR002048">
    <property type="entry name" value="EF_hand_dom"/>
</dbReference>